<keyword evidence="9" id="KW-1185">Reference proteome</keyword>
<comment type="similarity">
    <text evidence="6">Belongs to the peptidase M48 family.</text>
</comment>
<accession>A0ABW0TQ28</accession>
<dbReference type="EMBL" id="JBHSNO010000016">
    <property type="protein sequence ID" value="MFC5591556.1"/>
    <property type="molecule type" value="Genomic_DNA"/>
</dbReference>
<keyword evidence="1 6" id="KW-0645">Protease</keyword>
<gene>
    <name evidence="8" type="ORF">ACFPRA_21970</name>
</gene>
<evidence type="ECO:0000256" key="2">
    <source>
        <dbReference type="ARBA" id="ARBA00022723"/>
    </source>
</evidence>
<proteinExistence type="inferred from homology"/>
<keyword evidence="2" id="KW-0479">Metal-binding</keyword>
<reference evidence="9" key="1">
    <citation type="journal article" date="2019" name="Int. J. Syst. Evol. Microbiol.">
        <title>The Global Catalogue of Microorganisms (GCM) 10K type strain sequencing project: providing services to taxonomists for standard genome sequencing and annotation.</title>
        <authorList>
            <consortium name="The Broad Institute Genomics Platform"/>
            <consortium name="The Broad Institute Genome Sequencing Center for Infectious Disease"/>
            <person name="Wu L."/>
            <person name="Ma J."/>
        </authorList>
    </citation>
    <scope>NUCLEOTIDE SEQUENCE [LARGE SCALE GENOMIC DNA]</scope>
    <source>
        <strain evidence="9">CGMCC 4.1434</strain>
    </source>
</reference>
<evidence type="ECO:0000313" key="8">
    <source>
        <dbReference type="EMBL" id="MFC5591556.1"/>
    </source>
</evidence>
<keyword evidence="3 6" id="KW-0378">Hydrolase</keyword>
<dbReference type="InterPro" id="IPR001915">
    <property type="entry name" value="Peptidase_M48"/>
</dbReference>
<evidence type="ECO:0000256" key="6">
    <source>
        <dbReference type="RuleBase" id="RU003983"/>
    </source>
</evidence>
<dbReference type="GO" id="GO:0008237">
    <property type="term" value="F:metallopeptidase activity"/>
    <property type="evidence" value="ECO:0007669"/>
    <property type="project" value="UniProtKB-KW"/>
</dbReference>
<evidence type="ECO:0000259" key="7">
    <source>
        <dbReference type="Pfam" id="PF01435"/>
    </source>
</evidence>
<organism evidence="8 9">
    <name type="scientific">Sporosarcina soli</name>
    <dbReference type="NCBI Taxonomy" id="334736"/>
    <lineage>
        <taxon>Bacteria</taxon>
        <taxon>Bacillati</taxon>
        <taxon>Bacillota</taxon>
        <taxon>Bacilli</taxon>
        <taxon>Bacillales</taxon>
        <taxon>Caryophanaceae</taxon>
        <taxon>Sporosarcina</taxon>
    </lineage>
</organism>
<evidence type="ECO:0000256" key="5">
    <source>
        <dbReference type="ARBA" id="ARBA00023049"/>
    </source>
</evidence>
<keyword evidence="4 6" id="KW-0862">Zinc</keyword>
<dbReference type="EC" id="3.4.24.-" evidence="8"/>
<evidence type="ECO:0000256" key="3">
    <source>
        <dbReference type="ARBA" id="ARBA00022801"/>
    </source>
</evidence>
<evidence type="ECO:0000313" key="9">
    <source>
        <dbReference type="Proteomes" id="UP001596109"/>
    </source>
</evidence>
<keyword evidence="5 6" id="KW-0482">Metalloprotease</keyword>
<dbReference type="RefSeq" id="WP_381439491.1">
    <property type="nucleotide sequence ID" value="NZ_JBHSNO010000016.1"/>
</dbReference>
<feature type="domain" description="Peptidase M48" evidence="7">
    <location>
        <begin position="13"/>
        <end position="86"/>
    </location>
</feature>
<name>A0ABW0TQ28_9BACL</name>
<evidence type="ECO:0000256" key="4">
    <source>
        <dbReference type="ARBA" id="ARBA00022833"/>
    </source>
</evidence>
<dbReference type="Proteomes" id="UP001596109">
    <property type="component" value="Unassembled WGS sequence"/>
</dbReference>
<sequence>MNDLCKKHPEIAAMRSEFCFKLNFNYQPKIKSNRNSKIATGFATVSKSIVLNKRLLNELNSRPEVVKAVLAHEFIHLKYMDPRANLKRLFTPRGWLIVSKESMAICLLHEIRANIEGYALTDFPREMIKEIEMYLKAVNGNKDKESQYKLGYPSREQAAQYAQNYKIMTKQIAVEVLDDYCDLRKILNKSVFIDKCIKLVSI</sequence>
<evidence type="ECO:0000256" key="1">
    <source>
        <dbReference type="ARBA" id="ARBA00022670"/>
    </source>
</evidence>
<protein>
    <submittedName>
        <fullName evidence="8">M48 family metalloprotease</fullName>
        <ecNumber evidence="8">3.4.24.-</ecNumber>
    </submittedName>
</protein>
<comment type="caution">
    <text evidence="8">The sequence shown here is derived from an EMBL/GenBank/DDBJ whole genome shotgun (WGS) entry which is preliminary data.</text>
</comment>
<dbReference type="Gene3D" id="3.30.2010.10">
    <property type="entry name" value="Metalloproteases ('zincins'), catalytic domain"/>
    <property type="match status" value="1"/>
</dbReference>
<comment type="cofactor">
    <cofactor evidence="6">
        <name>Zn(2+)</name>
        <dbReference type="ChEBI" id="CHEBI:29105"/>
    </cofactor>
    <text evidence="6">Binds 1 zinc ion per subunit.</text>
</comment>
<dbReference type="Pfam" id="PF01435">
    <property type="entry name" value="Peptidase_M48"/>
    <property type="match status" value="1"/>
</dbReference>